<dbReference type="NCBIfam" id="NF007386">
    <property type="entry name" value="PRK09907.1"/>
    <property type="match status" value="1"/>
</dbReference>
<reference evidence="1 2" key="1">
    <citation type="submission" date="2014-06" db="EMBL/GenBank/DDBJ databases">
        <authorList>
            <person name="Ju J."/>
            <person name="Zhang J."/>
        </authorList>
    </citation>
    <scope>NUCLEOTIDE SEQUENCE [LARGE SCALE GENOMIC DNA]</scope>
    <source>
        <strain evidence="1">DmL_050</strain>
    </source>
</reference>
<dbReference type="Proteomes" id="UP000195072">
    <property type="component" value="Unassembled WGS sequence"/>
</dbReference>
<dbReference type="SUPFAM" id="SSF50118">
    <property type="entry name" value="Cell growth inhibitor/plasmid maintenance toxic component"/>
    <property type="match status" value="1"/>
</dbReference>
<protein>
    <submittedName>
        <fullName evidence="1">Toxin MazF</fullName>
    </submittedName>
</protein>
<evidence type="ECO:0000313" key="1">
    <source>
        <dbReference type="EMBL" id="OUL65832.1"/>
    </source>
</evidence>
<name>A0A252EHQ8_9PROT</name>
<dbReference type="Pfam" id="PF02452">
    <property type="entry name" value="PemK_toxin"/>
    <property type="match status" value="1"/>
</dbReference>
<accession>A0A252EHQ8</accession>
<sequence length="114" mass="12595">MSAKAKTAWVPDCGEIVWLEFDPQAGREQAGHRPAVVLSPVSYNAKAGMMLCCPTTTKIKGYPFEVALTGKTASVALSDQVRSLDWRVRKAKLKDKVLPEELEAIRQRIRLLVG</sequence>
<dbReference type="GO" id="GO:0016075">
    <property type="term" value="P:rRNA catabolic process"/>
    <property type="evidence" value="ECO:0007669"/>
    <property type="project" value="TreeGrafter"/>
</dbReference>
<dbReference type="InterPro" id="IPR003477">
    <property type="entry name" value="PemK-like"/>
</dbReference>
<organism evidence="1 2">
    <name type="scientific">Acetobacter senegalensis</name>
    <dbReference type="NCBI Taxonomy" id="446692"/>
    <lineage>
        <taxon>Bacteria</taxon>
        <taxon>Pseudomonadati</taxon>
        <taxon>Pseudomonadota</taxon>
        <taxon>Alphaproteobacteria</taxon>
        <taxon>Acetobacterales</taxon>
        <taxon>Acetobacteraceae</taxon>
        <taxon>Acetobacter</taxon>
    </lineage>
</organism>
<dbReference type="EMBL" id="JOOZ01000053">
    <property type="protein sequence ID" value="OUL65832.1"/>
    <property type="molecule type" value="Genomic_DNA"/>
</dbReference>
<dbReference type="PANTHER" id="PTHR33988">
    <property type="entry name" value="ENDORIBONUCLEASE MAZF-RELATED"/>
    <property type="match status" value="1"/>
</dbReference>
<dbReference type="PANTHER" id="PTHR33988:SF3">
    <property type="entry name" value="ENDORIBONUCLEASE TOXIN CHPB-RELATED"/>
    <property type="match status" value="1"/>
</dbReference>
<gene>
    <name evidence="1" type="ORF">HK16_14095</name>
</gene>
<dbReference type="GO" id="GO:0003677">
    <property type="term" value="F:DNA binding"/>
    <property type="evidence" value="ECO:0007669"/>
    <property type="project" value="InterPro"/>
</dbReference>
<proteinExistence type="predicted"/>
<dbReference type="RefSeq" id="WP_086897922.1">
    <property type="nucleotide sequence ID" value="NZ_JOOZ01000053.1"/>
</dbReference>
<comment type="caution">
    <text evidence="1">The sequence shown here is derived from an EMBL/GenBank/DDBJ whole genome shotgun (WGS) entry which is preliminary data.</text>
</comment>
<dbReference type="Gene3D" id="2.30.30.110">
    <property type="match status" value="1"/>
</dbReference>
<evidence type="ECO:0000313" key="2">
    <source>
        <dbReference type="Proteomes" id="UP000195072"/>
    </source>
</evidence>
<dbReference type="InterPro" id="IPR011067">
    <property type="entry name" value="Plasmid_toxin/cell-grow_inhib"/>
</dbReference>
<dbReference type="GO" id="GO:0006402">
    <property type="term" value="P:mRNA catabolic process"/>
    <property type="evidence" value="ECO:0007669"/>
    <property type="project" value="TreeGrafter"/>
</dbReference>
<dbReference type="AlphaFoldDB" id="A0A252EHQ8"/>
<dbReference type="GO" id="GO:0004521">
    <property type="term" value="F:RNA endonuclease activity"/>
    <property type="evidence" value="ECO:0007669"/>
    <property type="project" value="TreeGrafter"/>
</dbReference>